<feature type="compositionally biased region" description="Low complexity" evidence="1">
    <location>
        <begin position="49"/>
        <end position="60"/>
    </location>
</feature>
<evidence type="ECO:0000313" key="3">
    <source>
        <dbReference type="Proteomes" id="UP001244341"/>
    </source>
</evidence>
<accession>A0ABY8UA15</accession>
<name>A0ABY8UA15_TETOB</name>
<reference evidence="2 3" key="1">
    <citation type="submission" date="2023-05" db="EMBL/GenBank/DDBJ databases">
        <title>A 100% complete, gapless, phased diploid assembly of the Scenedesmus obliquus UTEX 3031 genome.</title>
        <authorList>
            <person name="Biondi T.C."/>
            <person name="Hanschen E.R."/>
            <person name="Kwon T."/>
            <person name="Eng W."/>
            <person name="Kruse C.P.S."/>
            <person name="Koehler S.I."/>
            <person name="Kunde Y."/>
            <person name="Gleasner C.D."/>
            <person name="You Mak K.T."/>
            <person name="Polle J."/>
            <person name="Hovde B.T."/>
            <person name="Starkenburg S.R."/>
        </authorList>
    </citation>
    <scope>NUCLEOTIDE SEQUENCE [LARGE SCALE GENOMIC DNA]</scope>
    <source>
        <strain evidence="2 3">DOE0152z</strain>
    </source>
</reference>
<dbReference type="EMBL" id="CP126216">
    <property type="protein sequence ID" value="WIA18307.1"/>
    <property type="molecule type" value="Genomic_DNA"/>
</dbReference>
<dbReference type="Pfam" id="PF04979">
    <property type="entry name" value="IPP-2"/>
    <property type="match status" value="1"/>
</dbReference>
<feature type="compositionally biased region" description="Low complexity" evidence="1">
    <location>
        <begin position="155"/>
        <end position="168"/>
    </location>
</feature>
<gene>
    <name evidence="2" type="ORF">OEZ85_009772</name>
</gene>
<organism evidence="2 3">
    <name type="scientific">Tetradesmus obliquus</name>
    <name type="common">Green alga</name>
    <name type="synonym">Acutodesmus obliquus</name>
    <dbReference type="NCBI Taxonomy" id="3088"/>
    <lineage>
        <taxon>Eukaryota</taxon>
        <taxon>Viridiplantae</taxon>
        <taxon>Chlorophyta</taxon>
        <taxon>core chlorophytes</taxon>
        <taxon>Chlorophyceae</taxon>
        <taxon>CS clade</taxon>
        <taxon>Sphaeropleales</taxon>
        <taxon>Scenedesmaceae</taxon>
        <taxon>Tetradesmus</taxon>
    </lineage>
</organism>
<evidence type="ECO:0000256" key="1">
    <source>
        <dbReference type="SAM" id="MobiDB-lite"/>
    </source>
</evidence>
<sequence length="210" mass="22048">MRPLELDEEAAEQAQTAVMTAFDYVMRNGGANFTPPGPSHRRLQTASSVDADAAAAAAAPEGPPPAAADAAAADAVDGAVGDKRTEPCASFNSSGSDGPVSADKKQRFEAMRKQHYNMKQALQQAKQLLSEEEEDVQGEEELEGHEEGDEDDTAGWKAANGNAAAEGGSTHEEQQQQLGAVAGNGNQQQHGTAQQQQQEQLDGTDMEQTG</sequence>
<dbReference type="Proteomes" id="UP001244341">
    <property type="component" value="Chromosome 9b"/>
</dbReference>
<evidence type="ECO:0000313" key="2">
    <source>
        <dbReference type="EMBL" id="WIA18307.1"/>
    </source>
</evidence>
<evidence type="ECO:0008006" key="4">
    <source>
        <dbReference type="Google" id="ProtNLM"/>
    </source>
</evidence>
<proteinExistence type="predicted"/>
<feature type="compositionally biased region" description="Low complexity" evidence="1">
    <location>
        <begin position="119"/>
        <end position="128"/>
    </location>
</feature>
<feature type="compositionally biased region" description="Low complexity" evidence="1">
    <location>
        <begin position="67"/>
        <end position="79"/>
    </location>
</feature>
<feature type="region of interest" description="Disordered" evidence="1">
    <location>
        <begin position="27"/>
        <end position="210"/>
    </location>
</feature>
<protein>
    <recommendedName>
        <fullName evidence="4">Protein phosphatase inhibitor 2</fullName>
    </recommendedName>
</protein>
<feature type="compositionally biased region" description="Low complexity" evidence="1">
    <location>
        <begin position="187"/>
        <end position="200"/>
    </location>
</feature>
<dbReference type="Gene3D" id="6.10.250.1050">
    <property type="match status" value="1"/>
</dbReference>
<keyword evidence="3" id="KW-1185">Reference proteome</keyword>
<feature type="compositionally biased region" description="Acidic residues" evidence="1">
    <location>
        <begin position="130"/>
        <end position="153"/>
    </location>
</feature>
<feature type="compositionally biased region" description="Basic and acidic residues" evidence="1">
    <location>
        <begin position="102"/>
        <end position="112"/>
    </location>
</feature>
<dbReference type="InterPro" id="IPR007062">
    <property type="entry name" value="PPI-2"/>
</dbReference>